<dbReference type="PANTHER" id="PTHR11211:SF15">
    <property type="entry name" value="IROQUOIS-CLASS HOMEODOMAIN PROTEIN IRX-2"/>
    <property type="match status" value="1"/>
</dbReference>
<dbReference type="GO" id="GO:0000981">
    <property type="term" value="F:DNA-binding transcription factor activity, RNA polymerase II-specific"/>
    <property type="evidence" value="ECO:0007669"/>
    <property type="project" value="InterPro"/>
</dbReference>
<dbReference type="GO" id="GO:0005634">
    <property type="term" value="C:nucleus"/>
    <property type="evidence" value="ECO:0007669"/>
    <property type="project" value="UniProtKB-SubCell"/>
</dbReference>
<feature type="region of interest" description="Disordered" evidence="7">
    <location>
        <begin position="438"/>
        <end position="585"/>
    </location>
</feature>
<feature type="compositionally biased region" description="Acidic residues" evidence="7">
    <location>
        <begin position="526"/>
        <end position="546"/>
    </location>
</feature>
<dbReference type="PROSITE" id="PS00027">
    <property type="entry name" value="HOMEOBOX_1"/>
    <property type="match status" value="1"/>
</dbReference>
<dbReference type="Proteomes" id="UP001474421">
    <property type="component" value="Unassembled WGS sequence"/>
</dbReference>
<evidence type="ECO:0000256" key="2">
    <source>
        <dbReference type="ARBA" id="ARBA00008446"/>
    </source>
</evidence>
<dbReference type="PROSITE" id="PS50071">
    <property type="entry name" value="HOMEOBOX_2"/>
    <property type="match status" value="1"/>
</dbReference>
<comment type="subcellular location">
    <subcellularLocation>
        <location evidence="1 6">Nucleus</location>
    </subcellularLocation>
</comment>
<dbReference type="SUPFAM" id="SSF46689">
    <property type="entry name" value="Homeodomain-like"/>
    <property type="match status" value="1"/>
</dbReference>
<evidence type="ECO:0000259" key="8">
    <source>
        <dbReference type="PROSITE" id="PS50071"/>
    </source>
</evidence>
<dbReference type="GO" id="GO:0030182">
    <property type="term" value="P:neuron differentiation"/>
    <property type="evidence" value="ECO:0007669"/>
    <property type="project" value="TreeGrafter"/>
</dbReference>
<reference evidence="9 10" key="1">
    <citation type="journal article" date="2024" name="Proc. Natl. Acad. Sci. U.S.A.">
        <title>The genetic regulatory architecture and epigenomic basis for age-related changes in rattlesnake venom.</title>
        <authorList>
            <person name="Hogan M.P."/>
            <person name="Holding M.L."/>
            <person name="Nystrom G.S."/>
            <person name="Colston T.J."/>
            <person name="Bartlett D.A."/>
            <person name="Mason A.J."/>
            <person name="Ellsworth S.A."/>
            <person name="Rautsaw R.M."/>
            <person name="Lawrence K.C."/>
            <person name="Strickland J.L."/>
            <person name="He B."/>
            <person name="Fraser P."/>
            <person name="Margres M.J."/>
            <person name="Gilbert D.M."/>
            <person name="Gibbs H.L."/>
            <person name="Parkinson C.L."/>
            <person name="Rokyta D.R."/>
        </authorList>
    </citation>
    <scope>NUCLEOTIDE SEQUENCE [LARGE SCALE GENOMIC DNA]</scope>
    <source>
        <strain evidence="9">DRR0105</strain>
    </source>
</reference>
<comment type="caution">
    <text evidence="9">The sequence shown here is derived from an EMBL/GenBank/DDBJ whole genome shotgun (WGS) entry which is preliminary data.</text>
</comment>
<keyword evidence="5 6" id="KW-0539">Nucleus</keyword>
<dbReference type="CDD" id="cd00086">
    <property type="entry name" value="homeodomain"/>
    <property type="match status" value="1"/>
</dbReference>
<dbReference type="Pfam" id="PF05920">
    <property type="entry name" value="Homeobox_KN"/>
    <property type="match status" value="1"/>
</dbReference>
<keyword evidence="3 6" id="KW-0238">DNA-binding</keyword>
<gene>
    <name evidence="9" type="ORF">NXF25_008485</name>
</gene>
<evidence type="ECO:0000256" key="7">
    <source>
        <dbReference type="SAM" id="MobiDB-lite"/>
    </source>
</evidence>
<evidence type="ECO:0000256" key="4">
    <source>
        <dbReference type="ARBA" id="ARBA00023155"/>
    </source>
</evidence>
<comment type="similarity">
    <text evidence="2">Belongs to the TALE/IRO homeobox family.</text>
</comment>
<dbReference type="SMART" id="SM00548">
    <property type="entry name" value="IRO"/>
    <property type="match status" value="1"/>
</dbReference>
<proteinExistence type="inferred from homology"/>
<dbReference type="InterPro" id="IPR017970">
    <property type="entry name" value="Homeobox_CS"/>
</dbReference>
<name>A0AAW1BNX1_CROAD</name>
<feature type="DNA-binding region" description="Homeobox" evidence="6">
    <location>
        <begin position="375"/>
        <end position="437"/>
    </location>
</feature>
<feature type="region of interest" description="Disordered" evidence="7">
    <location>
        <begin position="616"/>
        <end position="648"/>
    </location>
</feature>
<dbReference type="GO" id="GO:0048468">
    <property type="term" value="P:cell development"/>
    <property type="evidence" value="ECO:0007669"/>
    <property type="project" value="TreeGrafter"/>
</dbReference>
<dbReference type="InterPro" id="IPR003893">
    <property type="entry name" value="Iroquois_homeo"/>
</dbReference>
<dbReference type="AlphaFoldDB" id="A0AAW1BNX1"/>
<accession>A0AAW1BNX1</accession>
<evidence type="ECO:0000313" key="10">
    <source>
        <dbReference type="Proteomes" id="UP001474421"/>
    </source>
</evidence>
<evidence type="ECO:0000256" key="3">
    <source>
        <dbReference type="ARBA" id="ARBA00023125"/>
    </source>
</evidence>
<dbReference type="GO" id="GO:0000978">
    <property type="term" value="F:RNA polymerase II cis-regulatory region sequence-specific DNA binding"/>
    <property type="evidence" value="ECO:0007669"/>
    <property type="project" value="TreeGrafter"/>
</dbReference>
<sequence>MHFVARRPASFFSCSRCAPPLGLKPPRAIFSEPQPPRGRRDLILFCFPRVPPKSFLLSLVPSGKELGEGRVFPHMQMSRRDGQLALPMSLRNSFPHKLLAFPSSYACSKIQDLSQALGGKARLALLAGSERGREGRIAEPAETAYPVQPGRGWFFLPLSLIFDLFPAGVWGDASSSSSLASRAPFSPRCPPPLPPPPAAVGDFCVGKEEKEKERARARPERASGFPPPRVRLSFWLRLLLPMERTLPPASLPFARPLTVGQPAMSYPQGYLYQPPGSLALYSCPAYGASALAAPRSEELARSSSGSAFSPYPGSAAFTAQAAATGFSSPLQYSTDPATGFPSYMGSPYDAHTTGMSGAISYHPYGSPAYPYQLNDPAYRKNATRDATATLKAWLQEHRKNPYPTKGEKIMLAIITKMTLTQVSTWFANARRRLKKENKMTWAPRNKSEDEDEDLEGESGGMRSKEEAGSDKGRDGNETSAEDEGISLQVDSLTDHSCSAESDGEKGPCRAGDPLCESGSECKDKYEEIEEDDDDEEDEDEDEEDDEAGRGLLPKPVTSSPLTGVEAPLLGHPHGQDSARNAAKAALDARIPPSVASQTTQASKPKLWSLAEIATSDLKHPHPHPHSHSLGQSCPPSAPPPSTPHSAAYSPSSLLGRHIYYTSPFYSNYTNYGNFNALQGQGILRYNSAAVASNEGLNQAVLTGGGGGALKAGSENSLKTMAGHLEQHYKPPSSDPKKDPTEMCTVGVQPFL</sequence>
<dbReference type="Gene3D" id="1.10.10.60">
    <property type="entry name" value="Homeodomain-like"/>
    <property type="match status" value="1"/>
</dbReference>
<feature type="compositionally biased region" description="Basic and acidic residues" evidence="7">
    <location>
        <begin position="462"/>
        <end position="476"/>
    </location>
</feature>
<dbReference type="SMART" id="SM00389">
    <property type="entry name" value="HOX"/>
    <property type="match status" value="1"/>
</dbReference>
<dbReference type="InterPro" id="IPR008422">
    <property type="entry name" value="KN_HD"/>
</dbReference>
<dbReference type="InterPro" id="IPR001356">
    <property type="entry name" value="HD"/>
</dbReference>
<feature type="domain" description="Homeobox" evidence="8">
    <location>
        <begin position="373"/>
        <end position="436"/>
    </location>
</feature>
<evidence type="ECO:0000256" key="5">
    <source>
        <dbReference type="ARBA" id="ARBA00023242"/>
    </source>
</evidence>
<keyword evidence="4 6" id="KW-0371">Homeobox</keyword>
<dbReference type="PANTHER" id="PTHR11211">
    <property type="entry name" value="IROQUOIS-CLASS HOMEODOMAIN PROTEIN IRX"/>
    <property type="match status" value="1"/>
</dbReference>
<evidence type="ECO:0000313" key="9">
    <source>
        <dbReference type="EMBL" id="KAK9403658.1"/>
    </source>
</evidence>
<dbReference type="EMBL" id="JAOTOJ010000003">
    <property type="protein sequence ID" value="KAK9403658.1"/>
    <property type="molecule type" value="Genomic_DNA"/>
</dbReference>
<evidence type="ECO:0000256" key="6">
    <source>
        <dbReference type="PROSITE-ProRule" id="PRU00108"/>
    </source>
</evidence>
<evidence type="ECO:0000256" key="1">
    <source>
        <dbReference type="ARBA" id="ARBA00004123"/>
    </source>
</evidence>
<feature type="compositionally biased region" description="Polar residues" evidence="7">
    <location>
        <begin position="488"/>
        <end position="499"/>
    </location>
</feature>
<dbReference type="InterPro" id="IPR009057">
    <property type="entry name" value="Homeodomain-like_sf"/>
</dbReference>
<protein>
    <submittedName>
        <fullName evidence="9">Iroquois-class homeodomain protein IRX-2</fullName>
    </submittedName>
</protein>
<organism evidence="9 10">
    <name type="scientific">Crotalus adamanteus</name>
    <name type="common">Eastern diamondback rattlesnake</name>
    <dbReference type="NCBI Taxonomy" id="8729"/>
    <lineage>
        <taxon>Eukaryota</taxon>
        <taxon>Metazoa</taxon>
        <taxon>Chordata</taxon>
        <taxon>Craniata</taxon>
        <taxon>Vertebrata</taxon>
        <taxon>Euteleostomi</taxon>
        <taxon>Lepidosauria</taxon>
        <taxon>Squamata</taxon>
        <taxon>Bifurcata</taxon>
        <taxon>Unidentata</taxon>
        <taxon>Episquamata</taxon>
        <taxon>Toxicofera</taxon>
        <taxon>Serpentes</taxon>
        <taxon>Colubroidea</taxon>
        <taxon>Viperidae</taxon>
        <taxon>Crotalinae</taxon>
        <taxon>Crotalus</taxon>
    </lineage>
</organism>
<dbReference type="FunFam" id="1.10.10.60:FF:000003">
    <property type="entry name" value="Iroquois-class homeobox protein IRX"/>
    <property type="match status" value="1"/>
</dbReference>
<keyword evidence="10" id="KW-1185">Reference proteome</keyword>